<dbReference type="Proteomes" id="UP000703038">
    <property type="component" value="Unassembled WGS sequence"/>
</dbReference>
<comment type="caution">
    <text evidence="2">The sequence shown here is derived from an EMBL/GenBank/DDBJ whole genome shotgun (WGS) entry which is preliminary data.</text>
</comment>
<dbReference type="PANTHER" id="PTHR34071:SF2">
    <property type="entry name" value="FLAVIN-NUCLEOTIDE-BINDING PROTEIN"/>
    <property type="match status" value="1"/>
</dbReference>
<protein>
    <submittedName>
        <fullName evidence="2">Nitroimidazol reductase NimA-like FMN-containing flavoprotein (Pyridoxamine 5'-phosphate oxidase superfamily)</fullName>
    </submittedName>
</protein>
<proteinExistence type="predicted"/>
<evidence type="ECO:0000256" key="1">
    <source>
        <dbReference type="SAM" id="MobiDB-lite"/>
    </source>
</evidence>
<evidence type="ECO:0000313" key="3">
    <source>
        <dbReference type="Proteomes" id="UP000703038"/>
    </source>
</evidence>
<accession>A0ABS2KUW7</accession>
<dbReference type="SUPFAM" id="SSF50475">
    <property type="entry name" value="FMN-binding split barrel"/>
    <property type="match status" value="1"/>
</dbReference>
<feature type="compositionally biased region" description="Basic and acidic residues" evidence="1">
    <location>
        <begin position="1"/>
        <end position="12"/>
    </location>
</feature>
<dbReference type="Gene3D" id="2.30.110.10">
    <property type="entry name" value="Electron Transport, Fmn-binding Protein, Chain A"/>
    <property type="match status" value="1"/>
</dbReference>
<sequence length="231" mass="24088">MTMHDAHGRRPDTSSAATALSPTPRTTLRRNRARAQADRAALTDVLDAARICHLGVVVQGSPLVVPTAFAYDLDGPDAEGTLYLHGSVAATTLGAPGDVCVSITVLDGLVLARSAFHHSMNYRSAVVRGTPRVVDDEDERAVALDLIVNKLVPGRTDVVRANTRKELSATRVVALPLYEASVKARSGGPNDDEGDIDAGGVWAGVLPLTTQVGVPVPAADLDQIGAASSPM</sequence>
<gene>
    <name evidence="2" type="ORF">JOE42_002344</name>
</gene>
<dbReference type="PANTHER" id="PTHR34071">
    <property type="entry name" value="5-NITROIMIDAZOLE ANTIBIOTICS RESISTANCE PROTEIN, NIMA-FAMILY-RELATED PROTEIN-RELATED"/>
    <property type="match status" value="1"/>
</dbReference>
<keyword evidence="3" id="KW-1185">Reference proteome</keyword>
<feature type="compositionally biased region" description="Polar residues" evidence="1">
    <location>
        <begin position="13"/>
        <end position="26"/>
    </location>
</feature>
<evidence type="ECO:0000313" key="2">
    <source>
        <dbReference type="EMBL" id="MBM7415611.1"/>
    </source>
</evidence>
<dbReference type="Pfam" id="PF12900">
    <property type="entry name" value="Pyridox_ox_2"/>
    <property type="match status" value="1"/>
</dbReference>
<dbReference type="InterPro" id="IPR024747">
    <property type="entry name" value="Pyridox_Oxase-rel"/>
</dbReference>
<name>A0ABS2KUW7_9NOCA</name>
<feature type="region of interest" description="Disordered" evidence="1">
    <location>
        <begin position="1"/>
        <end position="34"/>
    </location>
</feature>
<dbReference type="EMBL" id="JAFBBK010000001">
    <property type="protein sequence ID" value="MBM7415611.1"/>
    <property type="molecule type" value="Genomic_DNA"/>
</dbReference>
<dbReference type="InterPro" id="IPR012349">
    <property type="entry name" value="Split_barrel_FMN-bd"/>
</dbReference>
<organism evidence="2 3">
    <name type="scientific">Rhodococcoides corynebacterioides</name>
    <dbReference type="NCBI Taxonomy" id="53972"/>
    <lineage>
        <taxon>Bacteria</taxon>
        <taxon>Bacillati</taxon>
        <taxon>Actinomycetota</taxon>
        <taxon>Actinomycetes</taxon>
        <taxon>Mycobacteriales</taxon>
        <taxon>Nocardiaceae</taxon>
        <taxon>Rhodococcoides</taxon>
    </lineage>
</organism>
<reference evidence="2 3" key="1">
    <citation type="submission" date="2021-01" db="EMBL/GenBank/DDBJ databases">
        <title>Genomics of switchgrass bacterial isolates.</title>
        <authorList>
            <person name="Shade A."/>
        </authorList>
    </citation>
    <scope>NUCLEOTIDE SEQUENCE [LARGE SCALE GENOMIC DNA]</scope>
    <source>
        <strain evidence="2 3">PvP111</strain>
    </source>
</reference>
<dbReference type="RefSeq" id="WP_239532423.1">
    <property type="nucleotide sequence ID" value="NZ_JAFBBK010000001.1"/>
</dbReference>